<dbReference type="Proteomes" id="UP000237947">
    <property type="component" value="Chromosome"/>
</dbReference>
<protein>
    <recommendedName>
        <fullName evidence="1">Carrier domain-containing protein</fullName>
    </recommendedName>
</protein>
<dbReference type="InterPro" id="IPR036736">
    <property type="entry name" value="ACP-like_sf"/>
</dbReference>
<dbReference type="PROSITE" id="PS50075">
    <property type="entry name" value="CARRIER"/>
    <property type="match status" value="1"/>
</dbReference>
<dbReference type="InterPro" id="IPR009081">
    <property type="entry name" value="PP-bd_ACP"/>
</dbReference>
<evidence type="ECO:0000259" key="1">
    <source>
        <dbReference type="PROSITE" id="PS50075"/>
    </source>
</evidence>
<proteinExistence type="predicted"/>
<dbReference type="AlphaFoldDB" id="A0A2S0KN93"/>
<reference evidence="3" key="1">
    <citation type="submission" date="2018-02" db="EMBL/GenBank/DDBJ databases">
        <authorList>
            <person name="Holder M.E."/>
            <person name="Ajami N.J."/>
            <person name="Petrosino J.F."/>
        </authorList>
    </citation>
    <scope>NUCLEOTIDE SEQUENCE [LARGE SCALE GENOMIC DNA]</scope>
    <source>
        <strain evidence="3">CCUG 47711</strain>
    </source>
</reference>
<dbReference type="EMBL" id="CP027226">
    <property type="protein sequence ID" value="AVM42500.1"/>
    <property type="molecule type" value="Genomic_DNA"/>
</dbReference>
<evidence type="ECO:0000313" key="2">
    <source>
        <dbReference type="EMBL" id="AVM42500.1"/>
    </source>
</evidence>
<organism evidence="2 3">
    <name type="scientific">Fastidiosipila sanguinis</name>
    <dbReference type="NCBI Taxonomy" id="236753"/>
    <lineage>
        <taxon>Bacteria</taxon>
        <taxon>Bacillati</taxon>
        <taxon>Bacillota</taxon>
        <taxon>Clostridia</taxon>
        <taxon>Eubacteriales</taxon>
        <taxon>Oscillospiraceae</taxon>
        <taxon>Fastidiosipila</taxon>
    </lineage>
</organism>
<dbReference type="SUPFAM" id="SSF47336">
    <property type="entry name" value="ACP-like"/>
    <property type="match status" value="1"/>
</dbReference>
<dbReference type="Pfam" id="PF00550">
    <property type="entry name" value="PP-binding"/>
    <property type="match status" value="1"/>
</dbReference>
<sequence>MRMKNKTNKTDSDFSFADIIDIVKKSIAKVSHLKYDDISLEDNLTEKLELDSLSLIELVVDLESFFDLRIAEEDLDDVQTVEDACELIESKLRN</sequence>
<accession>A0A2S0KN93</accession>
<name>A0A2S0KN93_9FIRM</name>
<gene>
    <name evidence="2" type="ORF">C5Q98_04385</name>
</gene>
<keyword evidence="3" id="KW-1185">Reference proteome</keyword>
<evidence type="ECO:0000313" key="3">
    <source>
        <dbReference type="Proteomes" id="UP000237947"/>
    </source>
</evidence>
<dbReference type="KEGG" id="fsa:C5Q98_04385"/>
<feature type="domain" description="Carrier" evidence="1">
    <location>
        <begin position="17"/>
        <end position="92"/>
    </location>
</feature>
<dbReference type="Gene3D" id="1.10.1200.10">
    <property type="entry name" value="ACP-like"/>
    <property type="match status" value="1"/>
</dbReference>